<proteinExistence type="predicted"/>
<sequence length="112" mass="13016">MKFFVVPPAWSNSNFLPFISIACSSFCVLRFCAFPRPNFFGFWGFSCDGRMVHISFSYVLPCVLRLSAFFCVFLTLLDCGPTFWVSWGFAGQIRMFPICFPYFCCMFFYSLL</sequence>
<keyword evidence="1" id="KW-0472">Membrane</keyword>
<dbReference type="Gramene" id="KRH26421">
    <property type="protein sequence ID" value="KRH26421"/>
    <property type="gene ID" value="GLYMA_12G173100"/>
</dbReference>
<evidence type="ECO:0000313" key="3">
    <source>
        <dbReference type="EnsemblPlants" id="KRH26421"/>
    </source>
</evidence>
<reference evidence="2" key="3">
    <citation type="submission" date="2018-07" db="EMBL/GenBank/DDBJ databases">
        <title>WGS assembly of Glycine max.</title>
        <authorList>
            <person name="Schmutz J."/>
            <person name="Cannon S."/>
            <person name="Schlueter J."/>
            <person name="Ma J."/>
            <person name="Mitros T."/>
            <person name="Nelson W."/>
            <person name="Hyten D."/>
            <person name="Song Q."/>
            <person name="Thelen J."/>
            <person name="Cheng J."/>
            <person name="Xu D."/>
            <person name="Hellsten U."/>
            <person name="May G."/>
            <person name="Yu Y."/>
            <person name="Sakurai T."/>
            <person name="Umezawa T."/>
            <person name="Bhattacharyya M."/>
            <person name="Sandhu D."/>
            <person name="Valliyodan B."/>
            <person name="Lindquist E."/>
            <person name="Peto M."/>
            <person name="Grant D."/>
            <person name="Shu S."/>
            <person name="Goodstein D."/>
            <person name="Barry K."/>
            <person name="Futrell-Griggs M."/>
            <person name="Abernathy B."/>
            <person name="Du J."/>
            <person name="Tian Z."/>
            <person name="Zhu L."/>
            <person name="Gill N."/>
            <person name="Joshi T."/>
            <person name="Libault M."/>
            <person name="Sethuraman A."/>
            <person name="Zhang X."/>
            <person name="Shinozaki K."/>
            <person name="Nguyen H."/>
            <person name="Wing R."/>
            <person name="Cregan P."/>
            <person name="Specht J."/>
            <person name="Grimwood J."/>
            <person name="Rokhsar D."/>
            <person name="Stacey G."/>
            <person name="Shoemaker R."/>
            <person name="Jackson S."/>
        </authorList>
    </citation>
    <scope>NUCLEOTIDE SEQUENCE</scope>
    <source>
        <tissue evidence="2">Callus</tissue>
    </source>
</reference>
<dbReference type="InParanoid" id="A0A0R0HGE7"/>
<feature type="transmembrane region" description="Helical" evidence="1">
    <location>
        <begin position="54"/>
        <end position="77"/>
    </location>
</feature>
<keyword evidence="1" id="KW-1133">Transmembrane helix</keyword>
<dbReference type="PROSITE" id="PS51257">
    <property type="entry name" value="PROKAR_LIPOPROTEIN"/>
    <property type="match status" value="1"/>
</dbReference>
<dbReference type="EMBL" id="CM000845">
    <property type="protein sequence ID" value="KRH26421.1"/>
    <property type="molecule type" value="Genomic_DNA"/>
</dbReference>
<accession>A0A0R0HGE7</accession>
<name>A0A0R0HGE7_SOYBN</name>
<dbReference type="Proteomes" id="UP000008827">
    <property type="component" value="Chromosome 12"/>
</dbReference>
<evidence type="ECO:0000256" key="1">
    <source>
        <dbReference type="SAM" id="Phobius"/>
    </source>
</evidence>
<feature type="transmembrane region" description="Helical" evidence="1">
    <location>
        <begin position="15"/>
        <end position="33"/>
    </location>
</feature>
<protein>
    <submittedName>
        <fullName evidence="2 3">Uncharacterized protein</fullName>
    </submittedName>
</protein>
<gene>
    <name evidence="2" type="ORF">GLYMA_12G173100</name>
</gene>
<reference evidence="3" key="2">
    <citation type="submission" date="2018-02" db="UniProtKB">
        <authorList>
            <consortium name="EnsemblPlants"/>
        </authorList>
    </citation>
    <scope>IDENTIFICATION</scope>
    <source>
        <strain evidence="3">Williams 82</strain>
    </source>
</reference>
<keyword evidence="1" id="KW-0812">Transmembrane</keyword>
<organism evidence="2">
    <name type="scientific">Glycine max</name>
    <name type="common">Soybean</name>
    <name type="synonym">Glycine hispida</name>
    <dbReference type="NCBI Taxonomy" id="3847"/>
    <lineage>
        <taxon>Eukaryota</taxon>
        <taxon>Viridiplantae</taxon>
        <taxon>Streptophyta</taxon>
        <taxon>Embryophyta</taxon>
        <taxon>Tracheophyta</taxon>
        <taxon>Spermatophyta</taxon>
        <taxon>Magnoliopsida</taxon>
        <taxon>eudicotyledons</taxon>
        <taxon>Gunneridae</taxon>
        <taxon>Pentapetalae</taxon>
        <taxon>rosids</taxon>
        <taxon>fabids</taxon>
        <taxon>Fabales</taxon>
        <taxon>Fabaceae</taxon>
        <taxon>Papilionoideae</taxon>
        <taxon>50 kb inversion clade</taxon>
        <taxon>NPAAA clade</taxon>
        <taxon>indigoferoid/millettioid clade</taxon>
        <taxon>Phaseoleae</taxon>
        <taxon>Glycine</taxon>
        <taxon>Glycine subgen. Soja</taxon>
    </lineage>
</organism>
<reference evidence="2 3" key="1">
    <citation type="journal article" date="2010" name="Nature">
        <title>Genome sequence of the palaeopolyploid soybean.</title>
        <authorList>
            <person name="Schmutz J."/>
            <person name="Cannon S.B."/>
            <person name="Schlueter J."/>
            <person name="Ma J."/>
            <person name="Mitros T."/>
            <person name="Nelson W."/>
            <person name="Hyten D.L."/>
            <person name="Song Q."/>
            <person name="Thelen J.J."/>
            <person name="Cheng J."/>
            <person name="Xu D."/>
            <person name="Hellsten U."/>
            <person name="May G.D."/>
            <person name="Yu Y."/>
            <person name="Sakurai T."/>
            <person name="Umezawa T."/>
            <person name="Bhattacharyya M.K."/>
            <person name="Sandhu D."/>
            <person name="Valliyodan B."/>
            <person name="Lindquist E."/>
            <person name="Peto M."/>
            <person name="Grant D."/>
            <person name="Shu S."/>
            <person name="Goodstein D."/>
            <person name="Barry K."/>
            <person name="Futrell-Griggs M."/>
            <person name="Abernathy B."/>
            <person name="Du J."/>
            <person name="Tian Z."/>
            <person name="Zhu L."/>
            <person name="Gill N."/>
            <person name="Joshi T."/>
            <person name="Libault M."/>
            <person name="Sethuraman A."/>
            <person name="Zhang X.-C."/>
            <person name="Shinozaki K."/>
            <person name="Nguyen H.T."/>
            <person name="Wing R.A."/>
            <person name="Cregan P."/>
            <person name="Specht J."/>
            <person name="Grimwood J."/>
            <person name="Rokhsar D."/>
            <person name="Stacey G."/>
            <person name="Shoemaker R.C."/>
            <person name="Jackson S.A."/>
        </authorList>
    </citation>
    <scope>NUCLEOTIDE SEQUENCE [LARGE SCALE GENOMIC DNA]</scope>
    <source>
        <strain evidence="3">cv. Williams 82</strain>
        <tissue evidence="2">Callus</tissue>
    </source>
</reference>
<evidence type="ECO:0000313" key="4">
    <source>
        <dbReference type="Proteomes" id="UP000008827"/>
    </source>
</evidence>
<keyword evidence="4" id="KW-1185">Reference proteome</keyword>
<evidence type="ECO:0000313" key="2">
    <source>
        <dbReference type="EMBL" id="KRH26421.1"/>
    </source>
</evidence>
<dbReference type="EnsemblPlants" id="KRH26421">
    <property type="protein sequence ID" value="KRH26421"/>
    <property type="gene ID" value="GLYMA_12G173100"/>
</dbReference>
<feature type="transmembrane region" description="Helical" evidence="1">
    <location>
        <begin position="89"/>
        <end position="111"/>
    </location>
</feature>
<dbReference type="AlphaFoldDB" id="A0A0R0HGE7"/>